<dbReference type="AlphaFoldDB" id="A0KJW0"/>
<reference evidence="1 2" key="1">
    <citation type="journal article" date="2006" name="J. Bacteriol.">
        <title>Genome sequence of Aeromonas hydrophila ATCC 7966T: jack of all trades.</title>
        <authorList>
            <person name="Seshadri R."/>
            <person name="Joseph S.W."/>
            <person name="Chopra A.K."/>
            <person name="Sha J."/>
            <person name="Shaw J."/>
            <person name="Graf J."/>
            <person name="Haft D."/>
            <person name="Wu M."/>
            <person name="Ren Q."/>
            <person name="Rosovitz M.J."/>
            <person name="Madupu R."/>
            <person name="Tallon L."/>
            <person name="Kim M."/>
            <person name="Jin S."/>
            <person name="Vuong H."/>
            <person name="Stine O.C."/>
            <person name="Ali A."/>
            <person name="Horneman A.J."/>
            <person name="Heidelberg J.F."/>
        </authorList>
    </citation>
    <scope>NUCLEOTIDE SEQUENCE [LARGE SCALE GENOMIC DNA]</scope>
    <source>
        <strain evidence="2">ATCC 7966 / DSM 30187 / BCRC 13018 / CCUG 14551 / JCM 1027 / KCTC 2358 / NCIMB 9240 / NCTC 8049</strain>
    </source>
</reference>
<dbReference type="Proteomes" id="UP000000756">
    <property type="component" value="Chromosome"/>
</dbReference>
<name>A0KJW0_AERHH</name>
<evidence type="ECO:0000313" key="1">
    <source>
        <dbReference type="EMBL" id="ABK39870.1"/>
    </source>
</evidence>
<dbReference type="EMBL" id="CP000462">
    <property type="protein sequence ID" value="ABK39870.1"/>
    <property type="molecule type" value="Genomic_DNA"/>
</dbReference>
<keyword evidence="2" id="KW-1185">Reference proteome</keyword>
<dbReference type="HOGENOM" id="CLU_1923086_0_0_6"/>
<dbReference type="KEGG" id="aha:AHA_2031"/>
<dbReference type="eggNOG" id="ENOG502ZPB1">
    <property type="taxonomic scope" value="Bacteria"/>
</dbReference>
<dbReference type="EnsemblBacteria" id="ABK39870">
    <property type="protein sequence ID" value="ABK39870"/>
    <property type="gene ID" value="AHA_2031"/>
</dbReference>
<dbReference type="RefSeq" id="WP_011705898.1">
    <property type="nucleotide sequence ID" value="NC_008570.1"/>
</dbReference>
<protein>
    <submittedName>
        <fullName evidence="1">Uncharacterized protein</fullName>
    </submittedName>
</protein>
<gene>
    <name evidence="1" type="ordered locus">AHA_2031</name>
</gene>
<sequence>MGEWSEYFEDFPEENPANWVNGQFNPQLAQEIRDHEDRLRGATNKARSEINAVIMNAWLKKKEAAYLLTEDCPQCGLHELSIYKISDTFYLCECQDCGIHGRGETHALALKSTFDAIGEGLDWRDNTIRFE</sequence>
<evidence type="ECO:0000313" key="2">
    <source>
        <dbReference type="Proteomes" id="UP000000756"/>
    </source>
</evidence>
<accession>A0KJW0</accession>
<dbReference type="GeneID" id="4487608"/>
<dbReference type="OrthoDB" id="8779896at2"/>
<proteinExistence type="predicted"/>
<organism evidence="1 2">
    <name type="scientific">Aeromonas hydrophila subsp. hydrophila (strain ATCC 7966 / DSM 30187 / BCRC 13018 / CCUG 14551 / JCM 1027 / KCTC 2358 / NCIMB 9240 / NCTC 8049)</name>
    <dbReference type="NCBI Taxonomy" id="380703"/>
    <lineage>
        <taxon>Bacteria</taxon>
        <taxon>Pseudomonadati</taxon>
        <taxon>Pseudomonadota</taxon>
        <taxon>Gammaproteobacteria</taxon>
        <taxon>Aeromonadales</taxon>
        <taxon>Aeromonadaceae</taxon>
        <taxon>Aeromonas</taxon>
    </lineage>
</organism>